<keyword evidence="3" id="KW-0143">Chaperone</keyword>
<accession>A0A6M6E8C9</accession>
<dbReference type="Gene3D" id="1.10.8.60">
    <property type="match status" value="2"/>
</dbReference>
<organism evidence="6 7">
    <name type="scientific">Priestia megaterium</name>
    <name type="common">Bacillus megaterium</name>
    <dbReference type="NCBI Taxonomy" id="1404"/>
    <lineage>
        <taxon>Bacteria</taxon>
        <taxon>Bacillati</taxon>
        <taxon>Bacillota</taxon>
        <taxon>Bacilli</taxon>
        <taxon>Bacillales</taxon>
        <taxon>Bacillaceae</taxon>
        <taxon>Priestia</taxon>
    </lineage>
</organism>
<evidence type="ECO:0000259" key="5">
    <source>
        <dbReference type="SMART" id="SM01086"/>
    </source>
</evidence>
<keyword evidence="2" id="KW-0067">ATP-binding</keyword>
<dbReference type="Proteomes" id="UP000501076">
    <property type="component" value="Plasmid pFDU301A"/>
</dbReference>
<dbReference type="GO" id="GO:0005524">
    <property type="term" value="F:ATP binding"/>
    <property type="evidence" value="ECO:0007669"/>
    <property type="project" value="UniProtKB-KW"/>
</dbReference>
<dbReference type="GO" id="GO:0016887">
    <property type="term" value="F:ATP hydrolysis activity"/>
    <property type="evidence" value="ECO:0007669"/>
    <property type="project" value="InterPro"/>
</dbReference>
<dbReference type="PANTHER" id="PTHR11638:SF175">
    <property type="entry name" value="ATP-DEPENDENT CLP PROTEASE, ATP-BINDING SUBUNIT CLPC"/>
    <property type="match status" value="1"/>
</dbReference>
<sequence>MTFVLDVTEEEINIIGNQGGKGELYRDKSEKCNKYLINLSEKIQRDHRDILFRDLEVERIAQIIRKKQENIPVIVGKSGSGKHSIVELLTQKISNNGIPALEGHSVYYLDGISLCNSIEKHSELVERTDDIFKSLYSTDILYINNACHLIGSGKMPSIGFDISSVLLPYLEANKFKVIVIAETSKYEETIKINKLLSSYLKCVEIKPLSKEQTLEVLKITAPSFEEFHNVEVDETTLSLTVDLAGNYIKNRNFPQKAIDVLDEACSAASLTPRKKDDKSHTEAKYGVLNSEYVLRSVKAEYEASMDLKRPMVTDDIVLKVIEQITNLPVGKLSFEAKKQLRNLEEDLNKELIGQAEAVNTLSRAIKRFKSELTENKKPIVLFFAGPTGVGKTESAKLLAKNLMFSEDAMITFNMSEYMEQASLSKLIGTSPGYVGFEQNGRLTEAVSKNPNTIILLDEFEKAHPRISDIFLSIFDKGEVADSKNNVIDFRNTIIILTSNIGAQQKNNVGFESYHPDNVTKDALNEGYRKEFINRLDEVVTFNSLSKGDIEKILDIRIEKYKTHLSKNGIELHIEEEVKATLVEKGFNPEYGARELLHRVFRKEIEDLVIDFSLEKDEVTQIFISYQNNKIIAS</sequence>
<dbReference type="PROSITE" id="PS00871">
    <property type="entry name" value="CLPAB_2"/>
    <property type="match status" value="1"/>
</dbReference>
<dbReference type="InterPro" id="IPR003959">
    <property type="entry name" value="ATPase_AAA_core"/>
</dbReference>
<name>A0A6M6E8C9_PRIMG</name>
<dbReference type="InterPro" id="IPR028299">
    <property type="entry name" value="ClpA/B_CS2"/>
</dbReference>
<dbReference type="InterPro" id="IPR003593">
    <property type="entry name" value="AAA+_ATPase"/>
</dbReference>
<dbReference type="Pfam" id="PF10431">
    <property type="entry name" value="ClpB_D2-small"/>
    <property type="match status" value="1"/>
</dbReference>
<dbReference type="InterPro" id="IPR027417">
    <property type="entry name" value="P-loop_NTPase"/>
</dbReference>
<dbReference type="InterPro" id="IPR001270">
    <property type="entry name" value="ClpA/B"/>
</dbReference>
<evidence type="ECO:0000256" key="1">
    <source>
        <dbReference type="ARBA" id="ARBA00022741"/>
    </source>
</evidence>
<keyword evidence="1" id="KW-0547">Nucleotide-binding</keyword>
<dbReference type="GO" id="GO:0005737">
    <property type="term" value="C:cytoplasm"/>
    <property type="evidence" value="ECO:0007669"/>
    <property type="project" value="TreeGrafter"/>
</dbReference>
<dbReference type="SUPFAM" id="SSF52540">
    <property type="entry name" value="P-loop containing nucleoside triphosphate hydrolases"/>
    <property type="match status" value="2"/>
</dbReference>
<dbReference type="Pfam" id="PF17871">
    <property type="entry name" value="AAA_lid_9"/>
    <property type="match status" value="1"/>
</dbReference>
<geneLocation type="plasmid" evidence="7">
    <name>pfdu301a</name>
</geneLocation>
<dbReference type="PANTHER" id="PTHR11638">
    <property type="entry name" value="ATP-DEPENDENT CLP PROTEASE"/>
    <property type="match status" value="1"/>
</dbReference>
<evidence type="ECO:0000313" key="7">
    <source>
        <dbReference type="Proteomes" id="UP000501076"/>
    </source>
</evidence>
<dbReference type="AlphaFoldDB" id="A0A6M6E8C9"/>
<dbReference type="SMART" id="SM00382">
    <property type="entry name" value="AAA"/>
    <property type="match status" value="1"/>
</dbReference>
<feature type="domain" description="Clp ATPase C-terminal" evidence="5">
    <location>
        <begin position="544"/>
        <end position="632"/>
    </location>
</feature>
<dbReference type="InterPro" id="IPR019489">
    <property type="entry name" value="Clp_ATPase_C"/>
</dbReference>
<evidence type="ECO:0000313" key="6">
    <source>
        <dbReference type="EMBL" id="QJX80678.1"/>
    </source>
</evidence>
<evidence type="ECO:0000259" key="4">
    <source>
        <dbReference type="SMART" id="SM00382"/>
    </source>
</evidence>
<dbReference type="GO" id="GO:0034605">
    <property type="term" value="P:cellular response to heat"/>
    <property type="evidence" value="ECO:0007669"/>
    <property type="project" value="TreeGrafter"/>
</dbReference>
<dbReference type="EMBL" id="CP045273">
    <property type="protein sequence ID" value="QJX80678.1"/>
    <property type="molecule type" value="Genomic_DNA"/>
</dbReference>
<dbReference type="RefSeq" id="WP_171778673.1">
    <property type="nucleotide sequence ID" value="NZ_CP045273.1"/>
</dbReference>
<protein>
    <submittedName>
        <fullName evidence="6">AAA domain-containing protein</fullName>
    </submittedName>
</protein>
<dbReference type="InterPro" id="IPR050130">
    <property type="entry name" value="ClpA_ClpB"/>
</dbReference>
<dbReference type="CDD" id="cd19499">
    <property type="entry name" value="RecA-like_ClpB_Hsp104-like"/>
    <property type="match status" value="1"/>
</dbReference>
<dbReference type="PRINTS" id="PR00300">
    <property type="entry name" value="CLPPROTEASEA"/>
</dbReference>
<proteinExistence type="predicted"/>
<feature type="domain" description="AAA+ ATPase" evidence="4">
    <location>
        <begin position="377"/>
        <end position="537"/>
    </location>
</feature>
<dbReference type="InterPro" id="IPR041546">
    <property type="entry name" value="ClpA/ClpB_AAA_lid"/>
</dbReference>
<gene>
    <name evidence="6" type="ORF">FDZ14_31810</name>
</gene>
<evidence type="ECO:0000256" key="3">
    <source>
        <dbReference type="ARBA" id="ARBA00023186"/>
    </source>
</evidence>
<dbReference type="SMART" id="SM01086">
    <property type="entry name" value="ClpB_D2-small"/>
    <property type="match status" value="1"/>
</dbReference>
<evidence type="ECO:0000256" key="2">
    <source>
        <dbReference type="ARBA" id="ARBA00022840"/>
    </source>
</evidence>
<dbReference type="Gene3D" id="3.40.50.300">
    <property type="entry name" value="P-loop containing nucleotide triphosphate hydrolases"/>
    <property type="match status" value="2"/>
</dbReference>
<reference evidence="6 7" key="1">
    <citation type="submission" date="2019-10" db="EMBL/GenBank/DDBJ databases">
        <title>Complete genome sequences for adaption low water activity.</title>
        <authorList>
            <person name="Zhao L."/>
            <person name="Zhong J."/>
        </authorList>
    </citation>
    <scope>NUCLEOTIDE SEQUENCE [LARGE SCALE GENOMIC DNA]</scope>
    <source>
        <strain evidence="6 7">FDU301</strain>
        <plasmid evidence="7">pfdu301a</plasmid>
    </source>
</reference>
<dbReference type="Pfam" id="PF07724">
    <property type="entry name" value="AAA_2"/>
    <property type="match status" value="1"/>
</dbReference>
<keyword evidence="6" id="KW-0614">Plasmid</keyword>